<dbReference type="AlphaFoldDB" id="A0A1G8ITQ6"/>
<dbReference type="PANTHER" id="PTHR41523">
    <property type="entry name" value="TWO-COMPONENT SYSTEM SENSOR PROTEIN"/>
    <property type="match status" value="1"/>
</dbReference>
<organism evidence="9 10">
    <name type="scientific">Salipiger marinus</name>
    <dbReference type="NCBI Taxonomy" id="555512"/>
    <lineage>
        <taxon>Bacteria</taxon>
        <taxon>Pseudomonadati</taxon>
        <taxon>Pseudomonadota</taxon>
        <taxon>Alphaproteobacteria</taxon>
        <taxon>Rhodobacterales</taxon>
        <taxon>Roseobacteraceae</taxon>
        <taxon>Salipiger</taxon>
    </lineage>
</organism>
<evidence type="ECO:0000256" key="5">
    <source>
        <dbReference type="ARBA" id="ARBA00022741"/>
    </source>
</evidence>
<reference evidence="10" key="1">
    <citation type="submission" date="2016-10" db="EMBL/GenBank/DDBJ databases">
        <authorList>
            <person name="Varghese N."/>
            <person name="Submissions S."/>
        </authorList>
    </citation>
    <scope>NUCLEOTIDE SEQUENCE [LARGE SCALE GENOMIC DNA]</scope>
    <source>
        <strain evidence="10">DSM 26424</strain>
    </source>
</reference>
<dbReference type="EMBL" id="FNEJ01000002">
    <property type="protein sequence ID" value="SDI21840.1"/>
    <property type="molecule type" value="Genomic_DNA"/>
</dbReference>
<dbReference type="Gene3D" id="3.30.565.10">
    <property type="entry name" value="Histidine kinase-like ATPase, C-terminal domain"/>
    <property type="match status" value="1"/>
</dbReference>
<keyword evidence="4" id="KW-0808">Transferase</keyword>
<dbReference type="SMART" id="SM00911">
    <property type="entry name" value="HWE_HK"/>
    <property type="match status" value="1"/>
</dbReference>
<name>A0A1G8ITQ6_9RHOB</name>
<keyword evidence="3" id="KW-0597">Phosphoprotein</keyword>
<dbReference type="GO" id="GO:0005524">
    <property type="term" value="F:ATP binding"/>
    <property type="evidence" value="ECO:0007669"/>
    <property type="project" value="UniProtKB-KW"/>
</dbReference>
<comment type="catalytic activity">
    <reaction evidence="1">
        <text>ATP + protein L-histidine = ADP + protein N-phospho-L-histidine.</text>
        <dbReference type="EC" id="2.7.13.3"/>
    </reaction>
</comment>
<evidence type="ECO:0000313" key="10">
    <source>
        <dbReference type="Proteomes" id="UP000199093"/>
    </source>
</evidence>
<dbReference type="PANTHER" id="PTHR41523:SF8">
    <property type="entry name" value="ETHYLENE RESPONSE SENSOR PROTEIN"/>
    <property type="match status" value="1"/>
</dbReference>
<keyword evidence="10" id="KW-1185">Reference proteome</keyword>
<dbReference type="RefSeq" id="WP_242656623.1">
    <property type="nucleotide sequence ID" value="NZ_FNEJ01000002.1"/>
</dbReference>
<evidence type="ECO:0000256" key="1">
    <source>
        <dbReference type="ARBA" id="ARBA00000085"/>
    </source>
</evidence>
<proteinExistence type="predicted"/>
<protein>
    <recommendedName>
        <fullName evidence="2">histidine kinase</fullName>
        <ecNumber evidence="2">2.7.13.3</ecNumber>
    </recommendedName>
</protein>
<evidence type="ECO:0000256" key="2">
    <source>
        <dbReference type="ARBA" id="ARBA00012438"/>
    </source>
</evidence>
<evidence type="ECO:0000256" key="4">
    <source>
        <dbReference type="ARBA" id="ARBA00022679"/>
    </source>
</evidence>
<sequence length="372" mass="40254">MPGQARLDYPFLRGGGAMGRAITAHDWASTPLGAISGWPSVLKISAGTMLQSAFPKCLCWGDDLTMIYNDAFVPILGRKHPCLGIPFLEVWKEAADSLAPITARALAGEATFIEDFEIHTTRSGTMESAYFTFCYSPVRDETGLVRGMLDTVMETTAKVKANSLAQLRNRELVHRSRNAYALVSALVNLTFRSGRPSEEIKSEIHKRIAALVRAQDLLMEAGATRGLLRLVAERALEPFEDGGARITITGPDIAIGREQVTALSLALHELATNSIKYGALGSLTGQVTLGWQVTGTRFRMDWTERGGPPVQIPATQGFGSRIIRYTLPEAFGGALSLDYAPEGLHLSLSTAADRLLADDPFAADAVLPELPR</sequence>
<keyword evidence="6 9" id="KW-0418">Kinase</keyword>
<evidence type="ECO:0000256" key="6">
    <source>
        <dbReference type="ARBA" id="ARBA00022777"/>
    </source>
</evidence>
<dbReference type="InterPro" id="IPR011102">
    <property type="entry name" value="Sig_transdc_His_kinase_HWE"/>
</dbReference>
<evidence type="ECO:0000256" key="7">
    <source>
        <dbReference type="ARBA" id="ARBA00022840"/>
    </source>
</evidence>
<evidence type="ECO:0000313" key="9">
    <source>
        <dbReference type="EMBL" id="SDI21840.1"/>
    </source>
</evidence>
<dbReference type="Pfam" id="PF07536">
    <property type="entry name" value="HWE_HK"/>
    <property type="match status" value="1"/>
</dbReference>
<accession>A0A1G8ITQ6</accession>
<dbReference type="EC" id="2.7.13.3" evidence="2"/>
<keyword evidence="7" id="KW-0067">ATP-binding</keyword>
<evidence type="ECO:0000256" key="3">
    <source>
        <dbReference type="ARBA" id="ARBA00022553"/>
    </source>
</evidence>
<keyword evidence="5" id="KW-0547">Nucleotide-binding</keyword>
<dbReference type="GO" id="GO:0004673">
    <property type="term" value="F:protein histidine kinase activity"/>
    <property type="evidence" value="ECO:0007669"/>
    <property type="project" value="UniProtKB-EC"/>
</dbReference>
<dbReference type="STRING" id="555512.SAMN04487993_100292"/>
<dbReference type="Gene3D" id="3.30.450.20">
    <property type="entry name" value="PAS domain"/>
    <property type="match status" value="1"/>
</dbReference>
<dbReference type="InterPro" id="IPR036890">
    <property type="entry name" value="HATPase_C_sf"/>
</dbReference>
<evidence type="ECO:0000259" key="8">
    <source>
        <dbReference type="SMART" id="SM00911"/>
    </source>
</evidence>
<dbReference type="Proteomes" id="UP000199093">
    <property type="component" value="Unassembled WGS sequence"/>
</dbReference>
<gene>
    <name evidence="9" type="ORF">SAMN04487993_100292</name>
</gene>
<feature type="domain" description="Signal transduction histidine kinase HWE region" evidence="8">
    <location>
        <begin position="171"/>
        <end position="252"/>
    </location>
</feature>